<organism evidence="1 2">
    <name type="scientific">Corchorus capsularis</name>
    <name type="common">Jute</name>
    <dbReference type="NCBI Taxonomy" id="210143"/>
    <lineage>
        <taxon>Eukaryota</taxon>
        <taxon>Viridiplantae</taxon>
        <taxon>Streptophyta</taxon>
        <taxon>Embryophyta</taxon>
        <taxon>Tracheophyta</taxon>
        <taxon>Spermatophyta</taxon>
        <taxon>Magnoliopsida</taxon>
        <taxon>eudicotyledons</taxon>
        <taxon>Gunneridae</taxon>
        <taxon>Pentapetalae</taxon>
        <taxon>rosids</taxon>
        <taxon>malvids</taxon>
        <taxon>Malvales</taxon>
        <taxon>Malvaceae</taxon>
        <taxon>Grewioideae</taxon>
        <taxon>Apeibeae</taxon>
        <taxon>Corchorus</taxon>
    </lineage>
</organism>
<comment type="caution">
    <text evidence="1">The sequence shown here is derived from an EMBL/GenBank/DDBJ whole genome shotgun (WGS) entry which is preliminary data.</text>
</comment>
<accession>A0A1R3IP65</accession>
<evidence type="ECO:0000313" key="2">
    <source>
        <dbReference type="Proteomes" id="UP000188268"/>
    </source>
</evidence>
<reference evidence="1 2" key="1">
    <citation type="submission" date="2013-09" db="EMBL/GenBank/DDBJ databases">
        <title>Corchorus capsularis genome sequencing.</title>
        <authorList>
            <person name="Alam M."/>
            <person name="Haque M.S."/>
            <person name="Islam M.S."/>
            <person name="Emdad E.M."/>
            <person name="Islam M.M."/>
            <person name="Ahmed B."/>
            <person name="Halim A."/>
            <person name="Hossen Q.M.M."/>
            <person name="Hossain M.Z."/>
            <person name="Ahmed R."/>
            <person name="Khan M.M."/>
            <person name="Islam R."/>
            <person name="Rashid M.M."/>
            <person name="Khan S.A."/>
            <person name="Rahman M.S."/>
            <person name="Alam M."/>
        </authorList>
    </citation>
    <scope>NUCLEOTIDE SEQUENCE [LARGE SCALE GENOMIC DNA]</scope>
    <source>
        <strain evidence="2">cv. CVL-1</strain>
        <tissue evidence="1">Whole seedling</tissue>
    </source>
</reference>
<dbReference type="AlphaFoldDB" id="A0A1R3IP65"/>
<proteinExistence type="predicted"/>
<protein>
    <submittedName>
        <fullName evidence="1">Uncharacterized protein</fullName>
    </submittedName>
</protein>
<dbReference type="EMBL" id="AWWV01009731">
    <property type="protein sequence ID" value="OMO84372.1"/>
    <property type="molecule type" value="Genomic_DNA"/>
</dbReference>
<gene>
    <name evidence="1" type="ORF">CCACVL1_10865</name>
</gene>
<dbReference type="Proteomes" id="UP000188268">
    <property type="component" value="Unassembled WGS sequence"/>
</dbReference>
<name>A0A1R3IP65_COCAP</name>
<evidence type="ECO:0000313" key="1">
    <source>
        <dbReference type="EMBL" id="OMO84372.1"/>
    </source>
</evidence>
<dbReference type="Gramene" id="OMO84372">
    <property type="protein sequence ID" value="OMO84372"/>
    <property type="gene ID" value="CCACVL1_10865"/>
</dbReference>
<keyword evidence="2" id="KW-1185">Reference proteome</keyword>
<sequence>MDIFADSMTRHTKQTFHWFVIFYVVKTEELQQVGAVNNSKISCHEGRAFRRERVSPTVAPLFYPFGD</sequence>